<dbReference type="PANTHER" id="PTHR30419:SF8">
    <property type="entry name" value="NITROGEN ASSIMILATION TRANSCRIPTIONAL ACTIVATOR-RELATED"/>
    <property type="match status" value="1"/>
</dbReference>
<reference evidence="7 8" key="1">
    <citation type="submission" date="2019-08" db="EMBL/GenBank/DDBJ databases">
        <authorList>
            <person name="Peeters C."/>
        </authorList>
    </citation>
    <scope>NUCLEOTIDE SEQUENCE [LARGE SCALE GENOMIC DNA]</scope>
    <source>
        <strain evidence="7 8">LMG 31115</strain>
    </source>
</reference>
<dbReference type="InterPro" id="IPR050950">
    <property type="entry name" value="HTH-type_LysR_regulators"/>
</dbReference>
<evidence type="ECO:0000256" key="2">
    <source>
        <dbReference type="ARBA" id="ARBA00023015"/>
    </source>
</evidence>
<keyword evidence="2" id="KW-0805">Transcription regulation</keyword>
<keyword evidence="8" id="KW-1185">Reference proteome</keyword>
<dbReference type="Pfam" id="PF00126">
    <property type="entry name" value="HTH_1"/>
    <property type="match status" value="1"/>
</dbReference>
<dbReference type="GO" id="GO:0003677">
    <property type="term" value="F:DNA binding"/>
    <property type="evidence" value="ECO:0007669"/>
    <property type="project" value="UniProtKB-KW"/>
</dbReference>
<sequence>MPATMNPRSTPSAPQDRSPSDNAHVDDPVRLARQIPAVLRKLRIRDLETLRWLGRTRSFARTAEAAAITQPALSKWLREIEQALGVSLFERTTRRVSPTPYGDALLERAERMLTDLAGVAPALQALRDGLGQPVNVGILPGMASVLMPQALARLEQTGPALRINLFEETLDRLLPRAHWHEIDLLVCRLDAAAMNAGFGVVPLYDDDVRVFGAHNHPLTRLAAPTWADAARYPWIVPPPGTPMRRAIDTEFAHQGLAAPRVIMESTTLMTNASTAQAMPCLFLASTLGVARSPLGASLHDFGLRFAHVAPTVGVLHGQAPNAAALALIDVLRDVARTLTPPSYGLPAR</sequence>
<dbReference type="AlphaFoldDB" id="A0A5E4XQ88"/>
<dbReference type="InterPro" id="IPR005119">
    <property type="entry name" value="LysR_subst-bd"/>
</dbReference>
<dbReference type="PROSITE" id="PS50931">
    <property type="entry name" value="HTH_LYSR"/>
    <property type="match status" value="1"/>
</dbReference>
<dbReference type="GO" id="GO:0005829">
    <property type="term" value="C:cytosol"/>
    <property type="evidence" value="ECO:0007669"/>
    <property type="project" value="TreeGrafter"/>
</dbReference>
<evidence type="ECO:0000256" key="5">
    <source>
        <dbReference type="SAM" id="MobiDB-lite"/>
    </source>
</evidence>
<keyword evidence="3" id="KW-0238">DNA-binding</keyword>
<dbReference type="InterPro" id="IPR036388">
    <property type="entry name" value="WH-like_DNA-bd_sf"/>
</dbReference>
<name>A0A5E4XQ88_9BURK</name>
<dbReference type="EMBL" id="CABPSI010000004">
    <property type="protein sequence ID" value="VVE38242.1"/>
    <property type="molecule type" value="Genomic_DNA"/>
</dbReference>
<dbReference type="PRINTS" id="PR00039">
    <property type="entry name" value="HTHLYSR"/>
</dbReference>
<comment type="similarity">
    <text evidence="1">Belongs to the LysR transcriptional regulatory family.</text>
</comment>
<feature type="region of interest" description="Disordered" evidence="5">
    <location>
        <begin position="1"/>
        <end position="27"/>
    </location>
</feature>
<dbReference type="SUPFAM" id="SSF46785">
    <property type="entry name" value="Winged helix' DNA-binding domain"/>
    <property type="match status" value="1"/>
</dbReference>
<evidence type="ECO:0000256" key="3">
    <source>
        <dbReference type="ARBA" id="ARBA00023125"/>
    </source>
</evidence>
<evidence type="ECO:0000313" key="8">
    <source>
        <dbReference type="Proteomes" id="UP000333828"/>
    </source>
</evidence>
<dbReference type="Gene3D" id="3.40.190.290">
    <property type="match status" value="1"/>
</dbReference>
<feature type="compositionally biased region" description="Polar residues" evidence="5">
    <location>
        <begin position="1"/>
        <end position="21"/>
    </location>
</feature>
<dbReference type="Gene3D" id="1.10.10.10">
    <property type="entry name" value="Winged helix-like DNA-binding domain superfamily/Winged helix DNA-binding domain"/>
    <property type="match status" value="1"/>
</dbReference>
<evidence type="ECO:0000259" key="6">
    <source>
        <dbReference type="PROSITE" id="PS50931"/>
    </source>
</evidence>
<dbReference type="SUPFAM" id="SSF53850">
    <property type="entry name" value="Periplasmic binding protein-like II"/>
    <property type="match status" value="1"/>
</dbReference>
<evidence type="ECO:0000313" key="7">
    <source>
        <dbReference type="EMBL" id="VVE38242.1"/>
    </source>
</evidence>
<organism evidence="7 8">
    <name type="scientific">Pandoraea iniqua</name>
    <dbReference type="NCBI Taxonomy" id="2508288"/>
    <lineage>
        <taxon>Bacteria</taxon>
        <taxon>Pseudomonadati</taxon>
        <taxon>Pseudomonadota</taxon>
        <taxon>Betaproteobacteria</taxon>
        <taxon>Burkholderiales</taxon>
        <taxon>Burkholderiaceae</taxon>
        <taxon>Pandoraea</taxon>
    </lineage>
</organism>
<keyword evidence="4" id="KW-0804">Transcription</keyword>
<proteinExistence type="inferred from homology"/>
<protein>
    <submittedName>
        <fullName evidence="7">HTH-type transcriptional regulator GbpR</fullName>
    </submittedName>
</protein>
<feature type="domain" description="HTH lysR-type" evidence="6">
    <location>
        <begin position="42"/>
        <end position="99"/>
    </location>
</feature>
<dbReference type="PANTHER" id="PTHR30419">
    <property type="entry name" value="HTH-TYPE TRANSCRIPTIONAL REGULATOR YBHD"/>
    <property type="match status" value="1"/>
</dbReference>
<evidence type="ECO:0000256" key="1">
    <source>
        <dbReference type="ARBA" id="ARBA00009437"/>
    </source>
</evidence>
<dbReference type="InterPro" id="IPR000847">
    <property type="entry name" value="LysR_HTH_N"/>
</dbReference>
<dbReference type="InterPro" id="IPR036390">
    <property type="entry name" value="WH_DNA-bd_sf"/>
</dbReference>
<dbReference type="GO" id="GO:0003700">
    <property type="term" value="F:DNA-binding transcription factor activity"/>
    <property type="evidence" value="ECO:0007669"/>
    <property type="project" value="InterPro"/>
</dbReference>
<accession>A0A5E4XQ88</accession>
<evidence type="ECO:0000256" key="4">
    <source>
        <dbReference type="ARBA" id="ARBA00023163"/>
    </source>
</evidence>
<dbReference type="Pfam" id="PF03466">
    <property type="entry name" value="LysR_substrate"/>
    <property type="match status" value="1"/>
</dbReference>
<dbReference type="Proteomes" id="UP000333828">
    <property type="component" value="Unassembled WGS sequence"/>
</dbReference>
<gene>
    <name evidence="7" type="primary">gbpR_1</name>
    <name evidence="7" type="ORF">PIN31115_03998</name>
</gene>